<evidence type="ECO:0000256" key="2">
    <source>
        <dbReference type="ARBA" id="ARBA00009348"/>
    </source>
</evidence>
<evidence type="ECO:0000256" key="3">
    <source>
        <dbReference type="ARBA" id="ARBA00012733"/>
    </source>
</evidence>
<sequence length="541" mass="59606">MLKSPFITILGLSWTLLVGGHAHNAAADSFAANRQSISSSSLNSLKVAGDILKAEAENSEFIFPMQLAKGDFEVEFRLITPDLDHSCFQIDLGADGFVFNGKTQQVTNTGNDGTRAFIDHPLDATFNQLLRSNKAFLITMKQLNQVFTLSVDGSELYQGSLNRDTYGEVAVIAREGTIQVISINAKGNFLKDQSVPVFSRGEDSISHYRIPALLKATDDSLLIFAEARQDNHKDIGNINIVLRRSTDDGKTWGAIHTIMGLNTGDSCGNPCPVLDPETGRIHLVFQRIHPKKWGSGEYQLFHTYSDDHGITWSAVSNIMDQMTKDWLNFHPGPGHGIVLQNGQYAGRIMIPGWYVYHSDKGKRRFASTLIYSDDNGINWSIGGTAHDGSDECMVAELADGSVMMSIRPERENKDSDYRHFAISRDGGDHFEPTIIDRDLRATVCQTSILVDSEKDQIFFSYPASGSFAPDAATRRAGLSVRTKTEAGAWGPLKMIYAGRSGYSDLTKIGQDTLGIVFEASRDTYIGDIRFGTIKTNDIILP</sequence>
<feature type="domain" description="Sialidase" evidence="5">
    <location>
        <begin position="222"/>
        <end position="508"/>
    </location>
</feature>
<keyword evidence="6" id="KW-0326">Glycosidase</keyword>
<comment type="catalytic activity">
    <reaction evidence="1">
        <text>Hydrolysis of alpha-(2-&gt;3)-, alpha-(2-&gt;6)-, alpha-(2-&gt;8)- glycosidic linkages of terminal sialic acid residues in oligosaccharides, glycoproteins, glycolipids, colominic acid and synthetic substrates.</text>
        <dbReference type="EC" id="3.2.1.18"/>
    </reaction>
</comment>
<dbReference type="CDD" id="cd15482">
    <property type="entry name" value="Sialidase_non-viral"/>
    <property type="match status" value="1"/>
</dbReference>
<dbReference type="InterPro" id="IPR011040">
    <property type="entry name" value="Sialidase"/>
</dbReference>
<proteinExistence type="inferred from homology"/>
<dbReference type="InterPro" id="IPR026856">
    <property type="entry name" value="Sialidase_fam"/>
</dbReference>
<dbReference type="PANTHER" id="PTHR10628:SF30">
    <property type="entry name" value="EXO-ALPHA-SIALIDASE"/>
    <property type="match status" value="1"/>
</dbReference>
<keyword evidence="6" id="KW-0378">Hydrolase</keyword>
<accession>A0ABU1AMW9</accession>
<comment type="caution">
    <text evidence="6">The sequence shown here is derived from an EMBL/GenBank/DDBJ whole genome shotgun (WGS) entry which is preliminary data.</text>
</comment>
<keyword evidence="7" id="KW-1185">Reference proteome</keyword>
<organism evidence="6 7">
    <name type="scientific">Thalassobacterium sedimentorum</name>
    <dbReference type="NCBI Taxonomy" id="3041258"/>
    <lineage>
        <taxon>Bacteria</taxon>
        <taxon>Pseudomonadati</taxon>
        <taxon>Verrucomicrobiota</taxon>
        <taxon>Opitutia</taxon>
        <taxon>Puniceicoccales</taxon>
        <taxon>Coraliomargaritaceae</taxon>
        <taxon>Thalassobacterium</taxon>
    </lineage>
</organism>
<dbReference type="EC" id="3.2.1.18" evidence="3"/>
<dbReference type="RefSeq" id="WP_308986576.1">
    <property type="nucleotide sequence ID" value="NZ_JARXIC010000048.1"/>
</dbReference>
<evidence type="ECO:0000313" key="6">
    <source>
        <dbReference type="EMBL" id="MDQ8196136.1"/>
    </source>
</evidence>
<feature type="chain" id="PRO_5045252432" description="exo-alpha-sialidase" evidence="4">
    <location>
        <begin position="28"/>
        <end position="541"/>
    </location>
</feature>
<evidence type="ECO:0000313" key="7">
    <source>
        <dbReference type="Proteomes" id="UP001243717"/>
    </source>
</evidence>
<dbReference type="Proteomes" id="UP001243717">
    <property type="component" value="Unassembled WGS sequence"/>
</dbReference>
<dbReference type="InterPro" id="IPR036278">
    <property type="entry name" value="Sialidase_sf"/>
</dbReference>
<keyword evidence="4" id="KW-0732">Signal</keyword>
<comment type="similarity">
    <text evidence="2">Belongs to the glycosyl hydrolase 33 family.</text>
</comment>
<dbReference type="SUPFAM" id="SSF50939">
    <property type="entry name" value="Sialidases"/>
    <property type="match status" value="1"/>
</dbReference>
<dbReference type="EMBL" id="JARXIC010000048">
    <property type="protein sequence ID" value="MDQ8196136.1"/>
    <property type="molecule type" value="Genomic_DNA"/>
</dbReference>
<reference evidence="6 7" key="1">
    <citation type="submission" date="2023-04" db="EMBL/GenBank/DDBJ databases">
        <title>A novel bacteria isolated from coastal sediment.</title>
        <authorList>
            <person name="Liu X.-J."/>
            <person name="Du Z.-J."/>
        </authorList>
    </citation>
    <scope>NUCLEOTIDE SEQUENCE [LARGE SCALE GENOMIC DNA]</scope>
    <source>
        <strain evidence="6 7">SDUM461004</strain>
    </source>
</reference>
<dbReference type="PANTHER" id="PTHR10628">
    <property type="entry name" value="SIALIDASE"/>
    <property type="match status" value="1"/>
</dbReference>
<dbReference type="Pfam" id="PF13088">
    <property type="entry name" value="BNR_2"/>
    <property type="match status" value="1"/>
</dbReference>
<name>A0ABU1AMW9_9BACT</name>
<evidence type="ECO:0000256" key="1">
    <source>
        <dbReference type="ARBA" id="ARBA00000427"/>
    </source>
</evidence>
<evidence type="ECO:0000256" key="4">
    <source>
        <dbReference type="SAM" id="SignalP"/>
    </source>
</evidence>
<protein>
    <recommendedName>
        <fullName evidence="3">exo-alpha-sialidase</fullName>
        <ecNumber evidence="3">3.2.1.18</ecNumber>
    </recommendedName>
</protein>
<feature type="signal peptide" evidence="4">
    <location>
        <begin position="1"/>
        <end position="27"/>
    </location>
</feature>
<gene>
    <name evidence="6" type="ORF">QEH59_17000</name>
</gene>
<dbReference type="GO" id="GO:0004308">
    <property type="term" value="F:exo-alpha-sialidase activity"/>
    <property type="evidence" value="ECO:0007669"/>
    <property type="project" value="UniProtKB-EC"/>
</dbReference>
<evidence type="ECO:0000259" key="5">
    <source>
        <dbReference type="Pfam" id="PF13088"/>
    </source>
</evidence>
<dbReference type="Gene3D" id="2.120.10.10">
    <property type="match status" value="1"/>
</dbReference>